<feature type="compositionally biased region" description="Basic and acidic residues" evidence="1">
    <location>
        <begin position="106"/>
        <end position="117"/>
    </location>
</feature>
<feature type="transmembrane region" description="Helical" evidence="2">
    <location>
        <begin position="42"/>
        <end position="61"/>
    </location>
</feature>
<sequence>MPLSDREKRLLEEMEAALLTEDPRLVSALSSKGPVSPSRNRIVVGAGLILLGLVTLFGGLISQVTPIGILGFVIALGGVITGISSISPMVRGARKPSSRTNLSARLEQRWDNRSNEE</sequence>
<dbReference type="InterPro" id="IPR021401">
    <property type="entry name" value="DUF3040"/>
</dbReference>
<protein>
    <recommendedName>
        <fullName evidence="5">DUF3040 domain-containing protein</fullName>
    </recommendedName>
</protein>
<dbReference type="Pfam" id="PF11239">
    <property type="entry name" value="DUF3040"/>
    <property type="match status" value="1"/>
</dbReference>
<keyword evidence="2" id="KW-0812">Transmembrane</keyword>
<organism evidence="3 4">
    <name type="scientific">Actinobacteria bacterium BACL15 MAG-120619-bin91</name>
    <dbReference type="NCBI Taxonomy" id="1655562"/>
    <lineage>
        <taxon>Bacteria</taxon>
        <taxon>Bacillati</taxon>
        <taxon>Actinomycetota</taxon>
        <taxon>Actinomycetes</taxon>
        <taxon>Actinomycetes incertae sedis</taxon>
        <taxon>ac1 cluster</taxon>
    </lineage>
</organism>
<evidence type="ECO:0008006" key="5">
    <source>
        <dbReference type="Google" id="ProtNLM"/>
    </source>
</evidence>
<dbReference type="AlphaFoldDB" id="A0A0R2PEW2"/>
<keyword evidence="2" id="KW-1133">Transmembrane helix</keyword>
<dbReference type="EMBL" id="LIAM01000006">
    <property type="protein sequence ID" value="KRO36521.1"/>
    <property type="molecule type" value="Genomic_DNA"/>
</dbReference>
<gene>
    <name evidence="3" type="ORF">ABR54_02040</name>
</gene>
<reference evidence="3 4" key="1">
    <citation type="submission" date="2015-10" db="EMBL/GenBank/DDBJ databases">
        <title>Metagenome-Assembled Genomes uncover a global brackish microbiome.</title>
        <authorList>
            <person name="Hugerth L.W."/>
            <person name="Larsson J."/>
            <person name="Alneberg J."/>
            <person name="Lindh M.V."/>
            <person name="Legrand C."/>
            <person name="Pinhassi J."/>
            <person name="Andersson A.F."/>
        </authorList>
    </citation>
    <scope>NUCLEOTIDE SEQUENCE [LARGE SCALE GENOMIC DNA]</scope>
    <source>
        <strain evidence="3">BACL15 MAG-120619-bin91</strain>
    </source>
</reference>
<feature type="transmembrane region" description="Helical" evidence="2">
    <location>
        <begin position="67"/>
        <end position="90"/>
    </location>
</feature>
<evidence type="ECO:0000313" key="4">
    <source>
        <dbReference type="Proteomes" id="UP000053274"/>
    </source>
</evidence>
<dbReference type="Proteomes" id="UP000053274">
    <property type="component" value="Unassembled WGS sequence"/>
</dbReference>
<feature type="region of interest" description="Disordered" evidence="1">
    <location>
        <begin position="89"/>
        <end position="117"/>
    </location>
</feature>
<proteinExistence type="predicted"/>
<evidence type="ECO:0000256" key="1">
    <source>
        <dbReference type="SAM" id="MobiDB-lite"/>
    </source>
</evidence>
<evidence type="ECO:0000256" key="2">
    <source>
        <dbReference type="SAM" id="Phobius"/>
    </source>
</evidence>
<accession>A0A0R2PEW2</accession>
<evidence type="ECO:0000313" key="3">
    <source>
        <dbReference type="EMBL" id="KRO36521.1"/>
    </source>
</evidence>
<comment type="caution">
    <text evidence="3">The sequence shown here is derived from an EMBL/GenBank/DDBJ whole genome shotgun (WGS) entry which is preliminary data.</text>
</comment>
<name>A0A0R2PEW2_9ACTN</name>
<keyword evidence="2" id="KW-0472">Membrane</keyword>